<keyword evidence="3" id="KW-0235">DNA replication</keyword>
<dbReference type="InterPro" id="IPR036390">
    <property type="entry name" value="WH_DNA-bd_sf"/>
</dbReference>
<dbReference type="InterPro" id="IPR004365">
    <property type="entry name" value="NA-bd_OB_tRNA"/>
</dbReference>
<evidence type="ECO:0000313" key="9">
    <source>
        <dbReference type="EMBL" id="ORZ02507.1"/>
    </source>
</evidence>
<accession>A0A1X2HSF0</accession>
<keyword evidence="10" id="KW-1185">Reference proteome</keyword>
<evidence type="ECO:0000259" key="8">
    <source>
        <dbReference type="Pfam" id="PF08784"/>
    </source>
</evidence>
<keyword evidence="5" id="KW-0539">Nucleus</keyword>
<dbReference type="Gene3D" id="1.10.10.10">
    <property type="entry name" value="Winged helix-like DNA-binding domain superfamily/Winged helix DNA-binding domain"/>
    <property type="match status" value="1"/>
</dbReference>
<name>A0A1X2HSF0_SYNRA</name>
<dbReference type="GO" id="GO:0006260">
    <property type="term" value="P:DNA replication"/>
    <property type="evidence" value="ECO:0007669"/>
    <property type="project" value="UniProtKB-KW"/>
</dbReference>
<dbReference type="GO" id="GO:0035861">
    <property type="term" value="C:site of double-strand break"/>
    <property type="evidence" value="ECO:0007669"/>
    <property type="project" value="EnsemblFungi"/>
</dbReference>
<keyword evidence="4" id="KW-0238">DNA-binding</keyword>
<dbReference type="PANTHER" id="PTHR13989">
    <property type="entry name" value="REPLICATION PROTEIN A-RELATED"/>
    <property type="match status" value="1"/>
</dbReference>
<evidence type="ECO:0000256" key="2">
    <source>
        <dbReference type="ARBA" id="ARBA00007815"/>
    </source>
</evidence>
<comment type="similarity">
    <text evidence="2">Belongs to the replication factor A protein 2 family.</text>
</comment>
<dbReference type="GO" id="GO:0000781">
    <property type="term" value="C:chromosome, telomeric region"/>
    <property type="evidence" value="ECO:0007669"/>
    <property type="project" value="TreeGrafter"/>
</dbReference>
<evidence type="ECO:0000256" key="4">
    <source>
        <dbReference type="ARBA" id="ARBA00023125"/>
    </source>
</evidence>
<dbReference type="OMA" id="TFHFIDC"/>
<proteinExistence type="inferred from homology"/>
<dbReference type="CDD" id="cd04478">
    <property type="entry name" value="RPA2_DBD_D"/>
    <property type="match status" value="1"/>
</dbReference>
<organism evidence="9 10">
    <name type="scientific">Syncephalastrum racemosum</name>
    <name type="common">Filamentous fungus</name>
    <dbReference type="NCBI Taxonomy" id="13706"/>
    <lineage>
        <taxon>Eukaryota</taxon>
        <taxon>Fungi</taxon>
        <taxon>Fungi incertae sedis</taxon>
        <taxon>Mucoromycota</taxon>
        <taxon>Mucoromycotina</taxon>
        <taxon>Mucoromycetes</taxon>
        <taxon>Mucorales</taxon>
        <taxon>Syncephalastraceae</taxon>
        <taxon>Syncephalastrum</taxon>
    </lineage>
</organism>
<dbReference type="AlphaFoldDB" id="A0A1X2HSF0"/>
<evidence type="ECO:0000256" key="5">
    <source>
        <dbReference type="ARBA" id="ARBA00023242"/>
    </source>
</evidence>
<dbReference type="InterPro" id="IPR012340">
    <property type="entry name" value="NA-bd_OB-fold"/>
</dbReference>
<dbReference type="FunCoup" id="A0A1X2HSF0">
    <property type="interactions" value="522"/>
</dbReference>
<dbReference type="STRING" id="13706.A0A1X2HSF0"/>
<dbReference type="Pfam" id="PF08784">
    <property type="entry name" value="RPA_C"/>
    <property type="match status" value="1"/>
</dbReference>
<dbReference type="GO" id="GO:0005736">
    <property type="term" value="C:RNA polymerase I complex"/>
    <property type="evidence" value="ECO:0007669"/>
    <property type="project" value="EnsemblFungi"/>
</dbReference>
<evidence type="ECO:0000313" key="10">
    <source>
        <dbReference type="Proteomes" id="UP000242180"/>
    </source>
</evidence>
<feature type="region of interest" description="Disordered" evidence="6">
    <location>
        <begin position="1"/>
        <end position="33"/>
    </location>
</feature>
<dbReference type="OrthoDB" id="25571at2759"/>
<evidence type="ECO:0000256" key="3">
    <source>
        <dbReference type="ARBA" id="ARBA00022705"/>
    </source>
</evidence>
<feature type="compositionally biased region" description="Gly residues" evidence="6">
    <location>
        <begin position="1"/>
        <end position="10"/>
    </location>
</feature>
<dbReference type="SUPFAM" id="SSF50249">
    <property type="entry name" value="Nucleic acid-binding proteins"/>
    <property type="match status" value="1"/>
</dbReference>
<gene>
    <name evidence="9" type="ORF">BCR43DRAFT_481650</name>
</gene>
<dbReference type="EMBL" id="MCGN01000001">
    <property type="protein sequence ID" value="ORZ02507.1"/>
    <property type="molecule type" value="Genomic_DNA"/>
</dbReference>
<feature type="compositionally biased region" description="Polar residues" evidence="6">
    <location>
        <begin position="13"/>
        <end position="23"/>
    </location>
</feature>
<dbReference type="GO" id="GO:0005662">
    <property type="term" value="C:DNA replication factor A complex"/>
    <property type="evidence" value="ECO:0007669"/>
    <property type="project" value="EnsemblFungi"/>
</dbReference>
<dbReference type="GO" id="GO:0006289">
    <property type="term" value="P:nucleotide-excision repair"/>
    <property type="evidence" value="ECO:0007669"/>
    <property type="project" value="TreeGrafter"/>
</dbReference>
<dbReference type="InParanoid" id="A0A1X2HSF0"/>
<dbReference type="Proteomes" id="UP000242180">
    <property type="component" value="Unassembled WGS sequence"/>
</dbReference>
<evidence type="ECO:0008006" key="11">
    <source>
        <dbReference type="Google" id="ProtNLM"/>
    </source>
</evidence>
<comment type="subcellular location">
    <subcellularLocation>
        <location evidence="1">Nucleus</location>
    </subcellularLocation>
</comment>
<dbReference type="GO" id="GO:0003697">
    <property type="term" value="F:single-stranded DNA binding"/>
    <property type="evidence" value="ECO:0007669"/>
    <property type="project" value="EnsemblFungi"/>
</dbReference>
<dbReference type="InterPro" id="IPR036388">
    <property type="entry name" value="WH-like_DNA-bd_sf"/>
</dbReference>
<dbReference type="PANTHER" id="PTHR13989:SF16">
    <property type="entry name" value="REPLICATION PROTEIN A2"/>
    <property type="match status" value="1"/>
</dbReference>
<evidence type="ECO:0000256" key="1">
    <source>
        <dbReference type="ARBA" id="ARBA00004123"/>
    </source>
</evidence>
<comment type="caution">
    <text evidence="9">The sequence shown here is derived from an EMBL/GenBank/DDBJ whole genome shotgun (WGS) entry which is preliminary data.</text>
</comment>
<sequence>MNDYSEGGGYMDTSFNSGTTSASAPRRPMGEQTMRPITLRQLLKADLMHDSTLRIDGADVTQVTFVGVIRNISELSTNSTYMIEDGTGALEVKRWIDQSETVENAAERRELQTDMYVRVFGRPNQFNGKISVVSYRIIPVTDFNEISYHFLDAIRTHLRLTKGTPGAAGGDTTMSTANNSTNAGGNINDDVLKIIKQYQESEMGASVDVILSALRGQHDETKIRDAIEYLSNEGHCYTTIDDNHFKSTESF</sequence>
<dbReference type="Gene3D" id="2.40.50.140">
    <property type="entry name" value="Nucleic acid-binding proteins"/>
    <property type="match status" value="1"/>
</dbReference>
<dbReference type="GO" id="GO:0000724">
    <property type="term" value="P:double-strand break repair via homologous recombination"/>
    <property type="evidence" value="ECO:0007669"/>
    <property type="project" value="TreeGrafter"/>
</dbReference>
<evidence type="ECO:0000256" key="6">
    <source>
        <dbReference type="SAM" id="MobiDB-lite"/>
    </source>
</evidence>
<feature type="domain" description="Replication protein A C-terminal" evidence="8">
    <location>
        <begin position="162"/>
        <end position="243"/>
    </location>
</feature>
<evidence type="ECO:0000259" key="7">
    <source>
        <dbReference type="Pfam" id="PF01336"/>
    </source>
</evidence>
<reference evidence="9 10" key="1">
    <citation type="submission" date="2016-07" db="EMBL/GenBank/DDBJ databases">
        <title>Pervasive Adenine N6-methylation of Active Genes in Fungi.</title>
        <authorList>
            <consortium name="DOE Joint Genome Institute"/>
            <person name="Mondo S.J."/>
            <person name="Dannebaum R.O."/>
            <person name="Kuo R.C."/>
            <person name="Labutti K."/>
            <person name="Haridas S."/>
            <person name="Kuo A."/>
            <person name="Salamov A."/>
            <person name="Ahrendt S.R."/>
            <person name="Lipzen A."/>
            <person name="Sullivan W."/>
            <person name="Andreopoulos W.B."/>
            <person name="Clum A."/>
            <person name="Lindquist E."/>
            <person name="Daum C."/>
            <person name="Ramamoorthy G.K."/>
            <person name="Gryganskyi A."/>
            <person name="Culley D."/>
            <person name="Magnuson J.K."/>
            <person name="James T.Y."/>
            <person name="O'Malley M.A."/>
            <person name="Stajich J.E."/>
            <person name="Spatafora J.W."/>
            <person name="Visel A."/>
            <person name="Grigoriev I.V."/>
        </authorList>
    </citation>
    <scope>NUCLEOTIDE SEQUENCE [LARGE SCALE GENOMIC DNA]</scope>
    <source>
        <strain evidence="9 10">NRRL 2496</strain>
    </source>
</reference>
<dbReference type="SUPFAM" id="SSF46785">
    <property type="entry name" value="Winged helix' DNA-binding domain"/>
    <property type="match status" value="1"/>
</dbReference>
<dbReference type="InterPro" id="IPR014646">
    <property type="entry name" value="Rfa2/RPA32"/>
</dbReference>
<dbReference type="Pfam" id="PF01336">
    <property type="entry name" value="tRNA_anti-codon"/>
    <property type="match status" value="1"/>
</dbReference>
<dbReference type="InterPro" id="IPR014892">
    <property type="entry name" value="RPA_C"/>
</dbReference>
<dbReference type="PIRSF" id="PIRSF036949">
    <property type="entry name" value="RPA32"/>
    <property type="match status" value="1"/>
</dbReference>
<protein>
    <recommendedName>
        <fullName evidence="11">Replication protein A C-terminal domain-containing protein</fullName>
    </recommendedName>
</protein>
<dbReference type="InterPro" id="IPR040260">
    <property type="entry name" value="RFA2-like"/>
</dbReference>
<dbReference type="FunFam" id="1.10.10.10:FF:000168">
    <property type="entry name" value="Replication protein A 32 kDa subunit"/>
    <property type="match status" value="1"/>
</dbReference>
<feature type="domain" description="OB" evidence="7">
    <location>
        <begin position="63"/>
        <end position="137"/>
    </location>
</feature>